<dbReference type="PROSITE" id="PS50075">
    <property type="entry name" value="CARRIER"/>
    <property type="match status" value="1"/>
</dbReference>
<proteinExistence type="predicted"/>
<reference evidence="4" key="1">
    <citation type="submission" date="2020-02" db="EMBL/GenBank/DDBJ databases">
        <authorList>
            <person name="Meier V. D."/>
        </authorList>
    </citation>
    <scope>NUCLEOTIDE SEQUENCE</scope>
    <source>
        <strain evidence="4">AVDCRST_MAG10</strain>
    </source>
</reference>
<evidence type="ECO:0000259" key="3">
    <source>
        <dbReference type="PROSITE" id="PS50075"/>
    </source>
</evidence>
<dbReference type="SUPFAM" id="SSF47336">
    <property type="entry name" value="ACP-like"/>
    <property type="match status" value="1"/>
</dbReference>
<keyword evidence="1" id="KW-0596">Phosphopantetheine</keyword>
<organism evidence="4">
    <name type="scientific">uncultured Acidimicrobiales bacterium</name>
    <dbReference type="NCBI Taxonomy" id="310071"/>
    <lineage>
        <taxon>Bacteria</taxon>
        <taxon>Bacillati</taxon>
        <taxon>Actinomycetota</taxon>
        <taxon>Acidimicrobiia</taxon>
        <taxon>Acidimicrobiales</taxon>
        <taxon>environmental samples</taxon>
    </lineage>
</organism>
<gene>
    <name evidence="4" type="ORF">AVDCRST_MAG10-3296</name>
</gene>
<feature type="domain" description="Carrier" evidence="3">
    <location>
        <begin position="4"/>
        <end position="79"/>
    </location>
</feature>
<dbReference type="InterPro" id="IPR006162">
    <property type="entry name" value="Ppantetheine_attach_site"/>
</dbReference>
<dbReference type="EMBL" id="CADCTB010000201">
    <property type="protein sequence ID" value="CAA9271123.1"/>
    <property type="molecule type" value="Genomic_DNA"/>
</dbReference>
<dbReference type="PROSITE" id="PS00012">
    <property type="entry name" value="PHOSPHOPANTETHEINE"/>
    <property type="match status" value="1"/>
</dbReference>
<evidence type="ECO:0000313" key="4">
    <source>
        <dbReference type="EMBL" id="CAA9271123.1"/>
    </source>
</evidence>
<name>A0A6J4J5M7_9ACTN</name>
<evidence type="ECO:0000256" key="1">
    <source>
        <dbReference type="ARBA" id="ARBA00022450"/>
    </source>
</evidence>
<accession>A0A6J4J5M7</accession>
<dbReference type="AlphaFoldDB" id="A0A6J4J5M7"/>
<evidence type="ECO:0000256" key="2">
    <source>
        <dbReference type="ARBA" id="ARBA00022553"/>
    </source>
</evidence>
<keyword evidence="2" id="KW-0597">Phosphoprotein</keyword>
<dbReference type="InterPro" id="IPR009081">
    <property type="entry name" value="PP-bd_ACP"/>
</dbReference>
<dbReference type="Pfam" id="PF00550">
    <property type="entry name" value="PP-binding"/>
    <property type="match status" value="1"/>
</dbReference>
<dbReference type="Gene3D" id="1.10.1200.10">
    <property type="entry name" value="ACP-like"/>
    <property type="match status" value="1"/>
</dbReference>
<dbReference type="InterPro" id="IPR036736">
    <property type="entry name" value="ACP-like_sf"/>
</dbReference>
<sequence length="84" mass="9158">MDRDQILELLTDAAVEVMDVDREIVTADARFVEDLNGDSLSVLEILEILQEKLDVDLPTESFDGVSTVGQAADVIVKIVAERAA</sequence>
<protein>
    <recommendedName>
        <fullName evidence="3">Carrier domain-containing protein</fullName>
    </recommendedName>
</protein>